<sequence length="115" mass="12997">MGKDTKINQAKPLSGVNEQQKLRSAMSMLSNQILFLDVKELWSLETIRIRDPVENFKERARGLANDKNRLQYSARPAAIAPAALLEDRVRDVKMFDVTGMDLAGPLFHLNGDVRM</sequence>
<name>A0A8X6SKA8_TRICX</name>
<reference evidence="1" key="1">
    <citation type="submission" date="2020-08" db="EMBL/GenBank/DDBJ databases">
        <title>Multicomponent nature underlies the extraordinary mechanical properties of spider dragline silk.</title>
        <authorList>
            <person name="Kono N."/>
            <person name="Nakamura H."/>
            <person name="Mori M."/>
            <person name="Yoshida Y."/>
            <person name="Ohtoshi R."/>
            <person name="Malay A.D."/>
            <person name="Moran D.A.P."/>
            <person name="Tomita M."/>
            <person name="Numata K."/>
            <person name="Arakawa K."/>
        </authorList>
    </citation>
    <scope>NUCLEOTIDE SEQUENCE</scope>
</reference>
<gene>
    <name evidence="1" type="ORF">TNCV_3699421</name>
</gene>
<evidence type="ECO:0000313" key="1">
    <source>
        <dbReference type="EMBL" id="GFY09981.1"/>
    </source>
</evidence>
<dbReference type="Proteomes" id="UP000887159">
    <property type="component" value="Unassembled WGS sequence"/>
</dbReference>
<keyword evidence="2" id="KW-1185">Reference proteome</keyword>
<organism evidence="1 2">
    <name type="scientific">Trichonephila clavipes</name>
    <name type="common">Golden silk orbweaver</name>
    <name type="synonym">Nephila clavipes</name>
    <dbReference type="NCBI Taxonomy" id="2585209"/>
    <lineage>
        <taxon>Eukaryota</taxon>
        <taxon>Metazoa</taxon>
        <taxon>Ecdysozoa</taxon>
        <taxon>Arthropoda</taxon>
        <taxon>Chelicerata</taxon>
        <taxon>Arachnida</taxon>
        <taxon>Araneae</taxon>
        <taxon>Araneomorphae</taxon>
        <taxon>Entelegynae</taxon>
        <taxon>Araneoidea</taxon>
        <taxon>Nephilidae</taxon>
        <taxon>Trichonephila</taxon>
    </lineage>
</organism>
<dbReference type="EMBL" id="BMAU01021292">
    <property type="protein sequence ID" value="GFY09981.1"/>
    <property type="molecule type" value="Genomic_DNA"/>
</dbReference>
<comment type="caution">
    <text evidence="1">The sequence shown here is derived from an EMBL/GenBank/DDBJ whole genome shotgun (WGS) entry which is preliminary data.</text>
</comment>
<dbReference type="AlphaFoldDB" id="A0A8X6SKA8"/>
<protein>
    <submittedName>
        <fullName evidence="1">Uncharacterized protein</fullName>
    </submittedName>
</protein>
<proteinExistence type="predicted"/>
<evidence type="ECO:0000313" key="2">
    <source>
        <dbReference type="Proteomes" id="UP000887159"/>
    </source>
</evidence>
<accession>A0A8X6SKA8</accession>